<dbReference type="Proteomes" id="UP000509303">
    <property type="component" value="Chromosome"/>
</dbReference>
<feature type="region of interest" description="Disordered" evidence="1">
    <location>
        <begin position="143"/>
        <end position="167"/>
    </location>
</feature>
<dbReference type="RefSeq" id="WP_176163134.1">
    <property type="nucleotide sequence ID" value="NZ_CP054929.1"/>
</dbReference>
<keyword evidence="4" id="KW-1185">Reference proteome</keyword>
<gene>
    <name evidence="3" type="ORF">HUT08_19845</name>
</gene>
<proteinExistence type="predicted"/>
<organism evidence="3 4">
    <name type="scientific">Streptomyces buecherae</name>
    <dbReference type="NCBI Taxonomy" id="2763006"/>
    <lineage>
        <taxon>Bacteria</taxon>
        <taxon>Bacillati</taxon>
        <taxon>Actinomycetota</taxon>
        <taxon>Actinomycetes</taxon>
        <taxon>Kitasatosporales</taxon>
        <taxon>Streptomycetaceae</taxon>
        <taxon>Streptomyces</taxon>
    </lineage>
</organism>
<dbReference type="AlphaFoldDB" id="A0A7H8NAG1"/>
<sequence length="167" mass="17444">MREDARRTTGSRLRALGTPLAAFGLLLVLIGAVALWVGANAHRLITGETATVRTLERCAEAVGTAPATSCGSEWVFPDGSTGHGEIKNPPVAVGDRIFAGDDWAYSSTAPLHRAVWLPGALLCLLVLGTIALAVGYRIDTRRARAAPPPPAPPHPPRHQPPGPGPTT</sequence>
<feature type="transmembrane region" description="Helical" evidence="2">
    <location>
        <begin position="115"/>
        <end position="136"/>
    </location>
</feature>
<reference evidence="3 4" key="1">
    <citation type="submission" date="2020-06" db="EMBL/GenBank/DDBJ databases">
        <title>Genome mining for natural products.</title>
        <authorList>
            <person name="Zhang B."/>
            <person name="Shi J."/>
            <person name="Ge H."/>
        </authorList>
    </citation>
    <scope>NUCLEOTIDE SEQUENCE [LARGE SCALE GENOMIC DNA]</scope>
    <source>
        <strain evidence="3 4">NA00687</strain>
    </source>
</reference>
<name>A0A7H8NAG1_9ACTN</name>
<protein>
    <submittedName>
        <fullName evidence="3">Uncharacterized protein</fullName>
    </submittedName>
</protein>
<feature type="compositionally biased region" description="Pro residues" evidence="1">
    <location>
        <begin position="146"/>
        <end position="167"/>
    </location>
</feature>
<feature type="transmembrane region" description="Helical" evidence="2">
    <location>
        <begin position="20"/>
        <end position="39"/>
    </location>
</feature>
<evidence type="ECO:0000313" key="4">
    <source>
        <dbReference type="Proteomes" id="UP000509303"/>
    </source>
</evidence>
<evidence type="ECO:0000256" key="1">
    <source>
        <dbReference type="SAM" id="MobiDB-lite"/>
    </source>
</evidence>
<keyword evidence="2" id="KW-0472">Membrane</keyword>
<evidence type="ECO:0000313" key="3">
    <source>
        <dbReference type="EMBL" id="QKW51414.1"/>
    </source>
</evidence>
<keyword evidence="2" id="KW-0812">Transmembrane</keyword>
<evidence type="ECO:0000256" key="2">
    <source>
        <dbReference type="SAM" id="Phobius"/>
    </source>
</evidence>
<accession>A0A7H8NAG1</accession>
<keyword evidence="2" id="KW-1133">Transmembrane helix</keyword>
<dbReference type="EMBL" id="CP054929">
    <property type="protein sequence ID" value="QKW51414.1"/>
    <property type="molecule type" value="Genomic_DNA"/>
</dbReference>